<proteinExistence type="predicted"/>
<dbReference type="AlphaFoldDB" id="A0A0E9PPH3"/>
<organism evidence="1">
    <name type="scientific">Anguilla anguilla</name>
    <name type="common">European freshwater eel</name>
    <name type="synonym">Muraena anguilla</name>
    <dbReference type="NCBI Taxonomy" id="7936"/>
    <lineage>
        <taxon>Eukaryota</taxon>
        <taxon>Metazoa</taxon>
        <taxon>Chordata</taxon>
        <taxon>Craniata</taxon>
        <taxon>Vertebrata</taxon>
        <taxon>Euteleostomi</taxon>
        <taxon>Actinopterygii</taxon>
        <taxon>Neopterygii</taxon>
        <taxon>Teleostei</taxon>
        <taxon>Anguilliformes</taxon>
        <taxon>Anguillidae</taxon>
        <taxon>Anguilla</taxon>
    </lineage>
</organism>
<reference evidence="1" key="1">
    <citation type="submission" date="2014-11" db="EMBL/GenBank/DDBJ databases">
        <authorList>
            <person name="Amaro Gonzalez C."/>
        </authorList>
    </citation>
    <scope>NUCLEOTIDE SEQUENCE</scope>
</reference>
<reference evidence="1" key="2">
    <citation type="journal article" date="2015" name="Fish Shellfish Immunol.">
        <title>Early steps in the European eel (Anguilla anguilla)-Vibrio vulnificus interaction in the gills: Role of the RtxA13 toxin.</title>
        <authorList>
            <person name="Callol A."/>
            <person name="Pajuelo D."/>
            <person name="Ebbesson L."/>
            <person name="Teles M."/>
            <person name="MacKenzie S."/>
            <person name="Amaro C."/>
        </authorList>
    </citation>
    <scope>NUCLEOTIDE SEQUENCE</scope>
</reference>
<protein>
    <submittedName>
        <fullName evidence="1">Uncharacterized protein</fullName>
    </submittedName>
</protein>
<evidence type="ECO:0000313" key="1">
    <source>
        <dbReference type="EMBL" id="JAH06399.1"/>
    </source>
</evidence>
<accession>A0A0E9PPH3</accession>
<sequence length="33" mass="3973">MLAVFLEAELTLYVSLHLFLDLRIEETFMQCWP</sequence>
<dbReference type="EMBL" id="GBXM01102178">
    <property type="protein sequence ID" value="JAH06399.1"/>
    <property type="molecule type" value="Transcribed_RNA"/>
</dbReference>
<name>A0A0E9PPH3_ANGAN</name>